<keyword evidence="15" id="KW-0508">mRNA splicing</keyword>
<dbReference type="InterPro" id="IPR022159">
    <property type="entry name" value="STIP/TFIP11_N"/>
</dbReference>
<feature type="compositionally biased region" description="Basic and acidic residues" evidence="20">
    <location>
        <begin position="72"/>
        <end position="83"/>
    </location>
</feature>
<protein>
    <submittedName>
        <fullName evidence="23">G-patch domain-containing protein</fullName>
    </submittedName>
</protein>
<evidence type="ECO:0000256" key="6">
    <source>
        <dbReference type="ARBA" id="ARBA00022461"/>
    </source>
</evidence>
<dbReference type="Proteomes" id="UP000046395">
    <property type="component" value="Unassembled WGS sequence"/>
</dbReference>
<dbReference type="Pfam" id="PF00858">
    <property type="entry name" value="ASC"/>
    <property type="match status" value="1"/>
</dbReference>
<accession>A0A5S6R498</accession>
<feature type="domain" description="G-patch" evidence="21">
    <location>
        <begin position="123"/>
        <end position="169"/>
    </location>
</feature>
<comment type="similarity">
    <text evidence="3 19">Belongs to the amiloride-sensitive sodium channel (TC 1.A.6) family.</text>
</comment>
<feature type="region of interest" description="Disordered" evidence="20">
    <location>
        <begin position="37"/>
        <end position="106"/>
    </location>
</feature>
<keyword evidence="16 19" id="KW-0739">Sodium transport</keyword>
<keyword evidence="7" id="KW-0507">mRNA processing</keyword>
<dbReference type="Pfam" id="PF01585">
    <property type="entry name" value="G-patch"/>
    <property type="match status" value="1"/>
</dbReference>
<evidence type="ECO:0000313" key="22">
    <source>
        <dbReference type="Proteomes" id="UP000046395"/>
    </source>
</evidence>
<comment type="subcellular location">
    <subcellularLocation>
        <location evidence="2">Membrane</location>
        <topology evidence="2">Multi-pass membrane protein</topology>
    </subcellularLocation>
    <subcellularLocation>
        <location evidence="1">Nucleus</location>
    </subcellularLocation>
</comment>
<sequence length="1132" mass="128446">MGDEYEPFDVNERDFDAAYNPYARRRISKQQQIYGIWADEEKSDSDNENGGRKGKSKHKDYTQGVQFVSGEPKGKAPDDRSEGSSESVNKRYFSSSKNTRSGGFAGLRQAAGEEKIGTWEKHTKGIGAKLLEKMGYRAGQGLGKSGQGISKPLAPVMRPGRGAIGLYGPEKTDSESSAPTNDQDSGVKSSIVAKRQVASWRRDSDAEKRQKTIYKTWDEVVQEGGVLKKHWTGAAVSSKIIDMTGAQQKVYESYEEFAVKTRSARDEEIKAAESEQVFNVPELVHNISLILDMTEEAIITSEKQLKTVQDQCWSLRYEQEMLTDSINADEVQFNRLTMLDNFLEAFASKCSSGALSISDCKAMVRQLQKEFYEEYKLYGLSVVALSHVLPLLKDHFRDWDALANPDHGVDLMIEWRTLLEESTKWNGSSRIADLDIYHQIVWMAWMPSVRKAVQRWNVRNPEPMLVLLGLWKAAVPSWIMENLLDHFIIPKIENETENWDPVTDTQPVHLWIHPWLPLLGDRLKPTYPSIRYKLGRAMTRWNPGDRSAKWMLEPWKDVFTAGSMSAFLNQHVLPKLELCLQTMVINPANQQLDAWYNVMEWMDMIHPSAIASALVRHFFPKWHQALHMWLTCPQPNLSEVSNWYTGWKSLFSEALLAFPSVRDQFTFGLNLMNNALSGQLKRDHFIPMAIPPTTLPAEYVQSASYANRIFPPSQQAVRAPPSFKDIVERRAVELGIVFLPMPNRFREGKPQTFAQWIPVSLEQLVSSSGCPVANVQSKGAYVIPDCISQSTIPLPHLAVCHMGGPNMTRMRSLGMSERLIRHMFDYPARRICNPKERAEADSLLLERDLEAVMRMNNLAFEEPLRRIAFGCEQTIFFCNFDDCCNNSTTVVQPTLGLCLVLRTFGPSVPDTDSGLTLGLLAPSSLDVYRSSGSGGLLVNGFSFELGCPCYHPNLHTLTSSMEGVQLFTLSLKSVCRNSKRKGDCCNEPGISSLPGCVMSCESEISLRYCRCVNARYVEVNRAKHPVRTPFEVKRCEIEVLKRTSRKMATFSRNCHASCVPLCREYEYSHTTTFMHTKESESVIVRKFLNNSRCRNDEEVSYLFLTVAYSRFQVITVRAERKRVHLFYFQITS</sequence>
<dbReference type="Pfam" id="PF07842">
    <property type="entry name" value="GCFC"/>
    <property type="match status" value="1"/>
</dbReference>
<evidence type="ECO:0000256" key="8">
    <source>
        <dbReference type="ARBA" id="ARBA00022692"/>
    </source>
</evidence>
<keyword evidence="10" id="KW-1133">Transmembrane helix</keyword>
<keyword evidence="9" id="KW-0747">Spliceosome</keyword>
<keyword evidence="5 19" id="KW-0813">Transport</keyword>
<comment type="similarity">
    <text evidence="4">Belongs to the TFP11/STIP family.</text>
</comment>
<evidence type="ECO:0000256" key="12">
    <source>
        <dbReference type="ARBA" id="ARBA00023065"/>
    </source>
</evidence>
<keyword evidence="13" id="KW-0472">Membrane</keyword>
<dbReference type="InterPro" id="IPR000467">
    <property type="entry name" value="G_patch_dom"/>
</dbReference>
<dbReference type="InterPro" id="IPR045211">
    <property type="entry name" value="TFP11/STIP/Ntr1"/>
</dbReference>
<evidence type="ECO:0000256" key="17">
    <source>
        <dbReference type="ARBA" id="ARBA00023242"/>
    </source>
</evidence>
<feature type="compositionally biased region" description="Polar residues" evidence="20">
    <location>
        <begin position="175"/>
        <end position="188"/>
    </location>
</feature>
<evidence type="ECO:0000256" key="18">
    <source>
        <dbReference type="ARBA" id="ARBA00023303"/>
    </source>
</evidence>
<dbReference type="InterPro" id="IPR001873">
    <property type="entry name" value="ENaC"/>
</dbReference>
<evidence type="ECO:0000256" key="11">
    <source>
        <dbReference type="ARBA" id="ARBA00023053"/>
    </source>
</evidence>
<feature type="region of interest" description="Disordered" evidence="20">
    <location>
        <begin position="1"/>
        <end position="24"/>
    </location>
</feature>
<evidence type="ECO:0000256" key="3">
    <source>
        <dbReference type="ARBA" id="ARBA00007193"/>
    </source>
</evidence>
<dbReference type="GO" id="GO:0003676">
    <property type="term" value="F:nucleic acid binding"/>
    <property type="evidence" value="ECO:0007669"/>
    <property type="project" value="InterPro"/>
</dbReference>
<reference evidence="23" key="1">
    <citation type="submission" date="2019-12" db="UniProtKB">
        <authorList>
            <consortium name="WormBaseParasite"/>
        </authorList>
    </citation>
    <scope>IDENTIFICATION</scope>
</reference>
<evidence type="ECO:0000256" key="4">
    <source>
        <dbReference type="ARBA" id="ARBA00010900"/>
    </source>
</evidence>
<keyword evidence="6 19" id="KW-0894">Sodium channel</keyword>
<keyword evidence="14" id="KW-0325">Glycoprotein</keyword>
<evidence type="ECO:0000256" key="16">
    <source>
        <dbReference type="ARBA" id="ARBA00023201"/>
    </source>
</evidence>
<dbReference type="GO" id="GO:0071008">
    <property type="term" value="C:U2-type post-mRNA release spliceosomal complex"/>
    <property type="evidence" value="ECO:0007669"/>
    <property type="project" value="TreeGrafter"/>
</dbReference>
<dbReference type="Pfam" id="PF12457">
    <property type="entry name" value="TIP_N"/>
    <property type="match status" value="1"/>
</dbReference>
<proteinExistence type="inferred from homology"/>
<evidence type="ECO:0000256" key="7">
    <source>
        <dbReference type="ARBA" id="ARBA00022664"/>
    </source>
</evidence>
<evidence type="ECO:0000256" key="19">
    <source>
        <dbReference type="RuleBase" id="RU000679"/>
    </source>
</evidence>
<evidence type="ECO:0000256" key="5">
    <source>
        <dbReference type="ARBA" id="ARBA00022448"/>
    </source>
</evidence>
<evidence type="ECO:0000256" key="9">
    <source>
        <dbReference type="ARBA" id="ARBA00022728"/>
    </source>
</evidence>
<evidence type="ECO:0000313" key="23">
    <source>
        <dbReference type="WBParaSite" id="TMUE_3000014012.1"/>
    </source>
</evidence>
<evidence type="ECO:0000256" key="15">
    <source>
        <dbReference type="ARBA" id="ARBA00023187"/>
    </source>
</evidence>
<dbReference type="SMART" id="SM00443">
    <property type="entry name" value="G_patch"/>
    <property type="match status" value="1"/>
</dbReference>
<keyword evidence="18 19" id="KW-0407">Ion channel</keyword>
<evidence type="ECO:0000256" key="2">
    <source>
        <dbReference type="ARBA" id="ARBA00004141"/>
    </source>
</evidence>
<keyword evidence="12 19" id="KW-0406">Ion transport</keyword>
<evidence type="ECO:0000256" key="20">
    <source>
        <dbReference type="SAM" id="MobiDB-lite"/>
    </source>
</evidence>
<feature type="compositionally biased region" description="Polar residues" evidence="20">
    <location>
        <begin position="84"/>
        <end position="101"/>
    </location>
</feature>
<evidence type="ECO:0000256" key="14">
    <source>
        <dbReference type="ARBA" id="ARBA00023180"/>
    </source>
</evidence>
<dbReference type="PANTHER" id="PTHR23329:SF1">
    <property type="entry name" value="TUFTELIN-INTERACTING PROTEIN 11"/>
    <property type="match status" value="1"/>
</dbReference>
<organism evidence="22 23">
    <name type="scientific">Trichuris muris</name>
    <name type="common">Mouse whipworm</name>
    <dbReference type="NCBI Taxonomy" id="70415"/>
    <lineage>
        <taxon>Eukaryota</taxon>
        <taxon>Metazoa</taxon>
        <taxon>Ecdysozoa</taxon>
        <taxon>Nematoda</taxon>
        <taxon>Enoplea</taxon>
        <taxon>Dorylaimia</taxon>
        <taxon>Trichinellida</taxon>
        <taxon>Trichuridae</taxon>
        <taxon>Trichuris</taxon>
    </lineage>
</organism>
<dbReference type="AlphaFoldDB" id="A0A5S6R498"/>
<dbReference type="GO" id="GO:0000390">
    <property type="term" value="P:spliceosomal complex disassembly"/>
    <property type="evidence" value="ECO:0007669"/>
    <property type="project" value="InterPro"/>
</dbReference>
<dbReference type="GO" id="GO:0016020">
    <property type="term" value="C:membrane"/>
    <property type="evidence" value="ECO:0007669"/>
    <property type="project" value="UniProtKB-SubCell"/>
</dbReference>
<name>A0A5S6R498_TRIMR</name>
<evidence type="ECO:0000259" key="21">
    <source>
        <dbReference type="PROSITE" id="PS50174"/>
    </source>
</evidence>
<dbReference type="WBParaSite" id="TMUE_3000014012.1">
    <property type="protein sequence ID" value="TMUE_3000014012.1"/>
    <property type="gene ID" value="WBGene00290978"/>
</dbReference>
<evidence type="ECO:0000256" key="10">
    <source>
        <dbReference type="ARBA" id="ARBA00022989"/>
    </source>
</evidence>
<evidence type="ECO:0000256" key="13">
    <source>
        <dbReference type="ARBA" id="ARBA00023136"/>
    </source>
</evidence>
<keyword evidence="22" id="KW-1185">Reference proteome</keyword>
<dbReference type="InterPro" id="IPR022783">
    <property type="entry name" value="GCFC_dom"/>
</dbReference>
<keyword evidence="8 19" id="KW-0812">Transmembrane</keyword>
<dbReference type="STRING" id="70415.A0A5S6R498"/>
<keyword evidence="17" id="KW-0539">Nucleus</keyword>
<feature type="region of interest" description="Disordered" evidence="20">
    <location>
        <begin position="163"/>
        <end position="189"/>
    </location>
</feature>
<dbReference type="GO" id="GO:0005272">
    <property type="term" value="F:sodium channel activity"/>
    <property type="evidence" value="ECO:0007669"/>
    <property type="project" value="UniProtKB-KW"/>
</dbReference>
<keyword evidence="11" id="KW-0915">Sodium</keyword>
<dbReference type="PROSITE" id="PS50174">
    <property type="entry name" value="G_PATCH"/>
    <property type="match status" value="1"/>
</dbReference>
<dbReference type="PANTHER" id="PTHR23329">
    <property type="entry name" value="TUFTELIN-INTERACTING PROTEIN 11-RELATED"/>
    <property type="match status" value="1"/>
</dbReference>
<evidence type="ECO:0000256" key="1">
    <source>
        <dbReference type="ARBA" id="ARBA00004123"/>
    </source>
</evidence>